<dbReference type="GO" id="GO:0016491">
    <property type="term" value="F:oxidoreductase activity"/>
    <property type="evidence" value="ECO:0007669"/>
    <property type="project" value="InterPro"/>
</dbReference>
<evidence type="ECO:0000313" key="2">
    <source>
        <dbReference type="Proteomes" id="UP000182769"/>
    </source>
</evidence>
<gene>
    <name evidence="1" type="ORF">Ga0061065_10461</name>
</gene>
<name>A0A0K6IKJ8_9GAMM</name>
<dbReference type="Proteomes" id="UP000182769">
    <property type="component" value="Unassembled WGS sequence"/>
</dbReference>
<evidence type="ECO:0000313" key="1">
    <source>
        <dbReference type="EMBL" id="CUB03630.1"/>
    </source>
</evidence>
<dbReference type="RefSeq" id="WP_055462593.1">
    <property type="nucleotide sequence ID" value="NZ_CYHG01000004.1"/>
</dbReference>
<sequence>MTIVKPIQIDVANQVFEAWDKLGVAGRAEKLEQAIYSLNHEQAQMARWQLANARHEIGEALLMPGPTGESNVLSTHGRGAFLTAIQPGLTNEQANVGLIGQMFAALVAGNPIITVGPEGQALMDKMAKYLPEGVVQNVAESAMDSIIEATDLAGVAIVCDAQKAQQLSLQLAQKDGLLCQLVEETNVGSLSTIAAPHYILRFVTEQTVSTNTTAIGGNATLLELGSKAE</sequence>
<protein>
    <submittedName>
        <fullName evidence="1">Delta-1-pyrroline-5-carboxylate dehydrogenase</fullName>
    </submittedName>
</protein>
<dbReference type="STRING" id="1137284.GCA_001418205_01481"/>
<dbReference type="EMBL" id="CYHG01000004">
    <property type="protein sequence ID" value="CUB03630.1"/>
    <property type="molecule type" value="Genomic_DNA"/>
</dbReference>
<dbReference type="SUPFAM" id="SSF53720">
    <property type="entry name" value="ALDH-like"/>
    <property type="match status" value="1"/>
</dbReference>
<proteinExistence type="predicted"/>
<dbReference type="InterPro" id="IPR016161">
    <property type="entry name" value="Ald_DH/histidinol_DH"/>
</dbReference>
<dbReference type="AlphaFoldDB" id="A0A0K6IKJ8"/>
<keyword evidence="2" id="KW-1185">Reference proteome</keyword>
<organism evidence="1 2">
    <name type="scientific">Marinomonas fungiae</name>
    <dbReference type="NCBI Taxonomy" id="1137284"/>
    <lineage>
        <taxon>Bacteria</taxon>
        <taxon>Pseudomonadati</taxon>
        <taxon>Pseudomonadota</taxon>
        <taxon>Gammaproteobacteria</taxon>
        <taxon>Oceanospirillales</taxon>
        <taxon>Oceanospirillaceae</taxon>
        <taxon>Marinomonas</taxon>
    </lineage>
</organism>
<reference evidence="2" key="1">
    <citation type="submission" date="2015-08" db="EMBL/GenBank/DDBJ databases">
        <authorList>
            <person name="Varghese N."/>
        </authorList>
    </citation>
    <scope>NUCLEOTIDE SEQUENCE [LARGE SCALE GENOMIC DNA]</scope>
    <source>
        <strain evidence="2">JCM 18476</strain>
    </source>
</reference>
<dbReference type="OrthoDB" id="6659650at2"/>
<accession>A0A0K6IKJ8</accession>